<dbReference type="EMBL" id="JANEYF010003153">
    <property type="protein sequence ID" value="KAJ8938818.1"/>
    <property type="molecule type" value="Genomic_DNA"/>
</dbReference>
<organism evidence="1 2">
    <name type="scientific">Rhamnusium bicolor</name>
    <dbReference type="NCBI Taxonomy" id="1586634"/>
    <lineage>
        <taxon>Eukaryota</taxon>
        <taxon>Metazoa</taxon>
        <taxon>Ecdysozoa</taxon>
        <taxon>Arthropoda</taxon>
        <taxon>Hexapoda</taxon>
        <taxon>Insecta</taxon>
        <taxon>Pterygota</taxon>
        <taxon>Neoptera</taxon>
        <taxon>Endopterygota</taxon>
        <taxon>Coleoptera</taxon>
        <taxon>Polyphaga</taxon>
        <taxon>Cucujiformia</taxon>
        <taxon>Chrysomeloidea</taxon>
        <taxon>Cerambycidae</taxon>
        <taxon>Lepturinae</taxon>
        <taxon>Rhagiini</taxon>
        <taxon>Rhamnusium</taxon>
    </lineage>
</organism>
<evidence type="ECO:0000313" key="2">
    <source>
        <dbReference type="Proteomes" id="UP001162156"/>
    </source>
</evidence>
<evidence type="ECO:0000313" key="1">
    <source>
        <dbReference type="EMBL" id="KAJ8938818.1"/>
    </source>
</evidence>
<keyword evidence="2" id="KW-1185">Reference proteome</keyword>
<dbReference type="AlphaFoldDB" id="A0AAV8XIR3"/>
<comment type="caution">
    <text evidence="1">The sequence shown here is derived from an EMBL/GenBank/DDBJ whole genome shotgun (WGS) entry which is preliminary data.</text>
</comment>
<sequence>MLDIKYAALDNFNITFRFQREDLLAILLSQIEGSGSGIKRVPSYVAPDIAADIRRHFASTIRQRKGNFPCNFVTEFPTFTLPAGKHYSLRNFRFNI</sequence>
<dbReference type="Proteomes" id="UP001162156">
    <property type="component" value="Unassembled WGS sequence"/>
</dbReference>
<name>A0AAV8XIR3_9CUCU</name>
<protein>
    <submittedName>
        <fullName evidence="1">Uncharacterized protein</fullName>
    </submittedName>
</protein>
<accession>A0AAV8XIR3</accession>
<proteinExistence type="predicted"/>
<reference evidence="1" key="1">
    <citation type="journal article" date="2023" name="Insect Mol. Biol.">
        <title>Genome sequencing provides insights into the evolution of gene families encoding plant cell wall-degrading enzymes in longhorned beetles.</title>
        <authorList>
            <person name="Shin N.R."/>
            <person name="Okamura Y."/>
            <person name="Kirsch R."/>
            <person name="Pauchet Y."/>
        </authorList>
    </citation>
    <scope>NUCLEOTIDE SEQUENCE</scope>
    <source>
        <strain evidence="1">RBIC_L_NR</strain>
    </source>
</reference>
<gene>
    <name evidence="1" type="ORF">NQ314_011308</name>
</gene>